<gene>
    <name evidence="2" type="primary">gb16700</name>
    <name evidence="2" type="ORF">PR202_gb16700</name>
</gene>
<feature type="compositionally biased region" description="Basic and acidic residues" evidence="1">
    <location>
        <begin position="7"/>
        <end position="23"/>
    </location>
</feature>
<evidence type="ECO:0000256" key="1">
    <source>
        <dbReference type="SAM" id="MobiDB-lite"/>
    </source>
</evidence>
<organism evidence="2 3">
    <name type="scientific">Eleusine coracana subsp. coracana</name>
    <dbReference type="NCBI Taxonomy" id="191504"/>
    <lineage>
        <taxon>Eukaryota</taxon>
        <taxon>Viridiplantae</taxon>
        <taxon>Streptophyta</taxon>
        <taxon>Embryophyta</taxon>
        <taxon>Tracheophyta</taxon>
        <taxon>Spermatophyta</taxon>
        <taxon>Magnoliopsida</taxon>
        <taxon>Liliopsida</taxon>
        <taxon>Poales</taxon>
        <taxon>Poaceae</taxon>
        <taxon>PACMAD clade</taxon>
        <taxon>Chloridoideae</taxon>
        <taxon>Cynodonteae</taxon>
        <taxon>Eleusininae</taxon>
        <taxon>Eleusine</taxon>
    </lineage>
</organism>
<comment type="caution">
    <text evidence="2">The sequence shown here is derived from an EMBL/GenBank/DDBJ whole genome shotgun (WGS) entry which is preliminary data.</text>
</comment>
<dbReference type="EMBL" id="BQKI01000080">
    <property type="protein sequence ID" value="GJN28560.1"/>
    <property type="molecule type" value="Genomic_DNA"/>
</dbReference>
<dbReference type="Proteomes" id="UP001054889">
    <property type="component" value="Unassembled WGS sequence"/>
</dbReference>
<dbReference type="AlphaFoldDB" id="A0AAV5F2K4"/>
<reference evidence="2" key="1">
    <citation type="journal article" date="2018" name="DNA Res.">
        <title>Multiple hybrid de novo genome assembly of finger millet, an orphan allotetraploid crop.</title>
        <authorList>
            <person name="Hatakeyama M."/>
            <person name="Aluri S."/>
            <person name="Balachadran M.T."/>
            <person name="Sivarajan S.R."/>
            <person name="Patrignani A."/>
            <person name="Gruter S."/>
            <person name="Poveda L."/>
            <person name="Shimizu-Inatsugi R."/>
            <person name="Baeten J."/>
            <person name="Francoijs K.J."/>
            <person name="Nataraja K.N."/>
            <person name="Reddy Y.A.N."/>
            <person name="Phadnis S."/>
            <person name="Ravikumar R.L."/>
            <person name="Schlapbach R."/>
            <person name="Sreeman S.M."/>
            <person name="Shimizu K.K."/>
        </authorList>
    </citation>
    <scope>NUCLEOTIDE SEQUENCE</scope>
</reference>
<evidence type="ECO:0000313" key="2">
    <source>
        <dbReference type="EMBL" id="GJN28560.1"/>
    </source>
</evidence>
<reference evidence="2" key="2">
    <citation type="submission" date="2021-12" db="EMBL/GenBank/DDBJ databases">
        <title>Resequencing data analysis of finger millet.</title>
        <authorList>
            <person name="Hatakeyama M."/>
            <person name="Aluri S."/>
            <person name="Balachadran M.T."/>
            <person name="Sivarajan S.R."/>
            <person name="Poveda L."/>
            <person name="Shimizu-Inatsugi R."/>
            <person name="Schlapbach R."/>
            <person name="Sreeman S.M."/>
            <person name="Shimizu K.K."/>
        </authorList>
    </citation>
    <scope>NUCLEOTIDE SEQUENCE</scope>
</reference>
<proteinExistence type="predicted"/>
<keyword evidence="3" id="KW-1185">Reference proteome</keyword>
<name>A0AAV5F2K4_ELECO</name>
<feature type="region of interest" description="Disordered" evidence="1">
    <location>
        <begin position="1"/>
        <end position="32"/>
    </location>
</feature>
<accession>A0AAV5F2K4</accession>
<evidence type="ECO:0000313" key="3">
    <source>
        <dbReference type="Proteomes" id="UP001054889"/>
    </source>
</evidence>
<protein>
    <submittedName>
        <fullName evidence="2">Uncharacterized protein</fullName>
    </submittedName>
</protein>
<sequence length="91" mass="9812">MSSSAATKEELKPAAEEELEHSGRIAGSCVDDAGPPVDGVLVVNEGRGEKKRKRPVARSHESVPHLRVAKEGEAKMGVAFKSSVGDYFFRF</sequence>